<dbReference type="PANTHER" id="PTHR43420">
    <property type="entry name" value="ACETYLTRANSFERASE"/>
    <property type="match status" value="1"/>
</dbReference>
<dbReference type="InterPro" id="IPR050680">
    <property type="entry name" value="YpeA/RimI_acetyltransf"/>
</dbReference>
<dbReference type="Gene3D" id="3.40.630.30">
    <property type="match status" value="1"/>
</dbReference>
<dbReference type="EMBL" id="JAUSTY010000007">
    <property type="protein sequence ID" value="MDQ0166103.1"/>
    <property type="molecule type" value="Genomic_DNA"/>
</dbReference>
<gene>
    <name evidence="4" type="ORF">J2S11_002004</name>
</gene>
<evidence type="ECO:0000313" key="5">
    <source>
        <dbReference type="Proteomes" id="UP001235840"/>
    </source>
</evidence>
<keyword evidence="2" id="KW-0012">Acyltransferase</keyword>
<accession>A0ABT9VYM9</accession>
<dbReference type="SUPFAM" id="SSF55729">
    <property type="entry name" value="Acyl-CoA N-acyltransferases (Nat)"/>
    <property type="match status" value="1"/>
</dbReference>
<reference evidence="4 5" key="1">
    <citation type="submission" date="2023-07" db="EMBL/GenBank/DDBJ databases">
        <title>Genomic Encyclopedia of Type Strains, Phase IV (KMG-IV): sequencing the most valuable type-strain genomes for metagenomic binning, comparative biology and taxonomic classification.</title>
        <authorList>
            <person name="Goeker M."/>
        </authorList>
    </citation>
    <scope>NUCLEOTIDE SEQUENCE [LARGE SCALE GENOMIC DNA]</scope>
    <source>
        <strain evidence="4 5">DSM 12751</strain>
    </source>
</reference>
<feature type="domain" description="N-acetyltransferase" evidence="3">
    <location>
        <begin position="1"/>
        <end position="87"/>
    </location>
</feature>
<evidence type="ECO:0000313" key="4">
    <source>
        <dbReference type="EMBL" id="MDQ0166103.1"/>
    </source>
</evidence>
<protein>
    <submittedName>
        <fullName evidence="4">Ribosomal protein S18 acetylase RimI-like enzyme</fullName>
    </submittedName>
</protein>
<evidence type="ECO:0000256" key="1">
    <source>
        <dbReference type="ARBA" id="ARBA00022679"/>
    </source>
</evidence>
<evidence type="ECO:0000256" key="2">
    <source>
        <dbReference type="ARBA" id="ARBA00023315"/>
    </source>
</evidence>
<keyword evidence="1" id="KW-0808">Transferase</keyword>
<organism evidence="4 5">
    <name type="scientific">Caldalkalibacillus horti</name>
    <dbReference type="NCBI Taxonomy" id="77523"/>
    <lineage>
        <taxon>Bacteria</taxon>
        <taxon>Bacillati</taxon>
        <taxon>Bacillota</taxon>
        <taxon>Bacilli</taxon>
        <taxon>Bacillales</taxon>
        <taxon>Bacillaceae</taxon>
        <taxon>Caldalkalibacillus</taxon>
    </lineage>
</organism>
<dbReference type="Proteomes" id="UP001235840">
    <property type="component" value="Unassembled WGS sequence"/>
</dbReference>
<dbReference type="Pfam" id="PF00583">
    <property type="entry name" value="Acetyltransf_1"/>
    <property type="match status" value="1"/>
</dbReference>
<comment type="caution">
    <text evidence="4">The sequence shown here is derived from an EMBL/GenBank/DDBJ whole genome shotgun (WGS) entry which is preliminary data.</text>
</comment>
<evidence type="ECO:0000259" key="3">
    <source>
        <dbReference type="PROSITE" id="PS51186"/>
    </source>
</evidence>
<dbReference type="InterPro" id="IPR016181">
    <property type="entry name" value="Acyl_CoA_acyltransferase"/>
</dbReference>
<sequence length="87" mass="10143">MGYLWFAIKEEEAERPYAFLYEIFLLPEARGQGIGEAAIELMKKEAKAQGVDKIWLHVFGHNESAYRFYKRLGFTVTDYTMSIQTDI</sequence>
<proteinExistence type="predicted"/>
<name>A0ABT9VYM9_9BACI</name>
<dbReference type="CDD" id="cd04301">
    <property type="entry name" value="NAT_SF"/>
    <property type="match status" value="1"/>
</dbReference>
<dbReference type="InterPro" id="IPR000182">
    <property type="entry name" value="GNAT_dom"/>
</dbReference>
<keyword evidence="5" id="KW-1185">Reference proteome</keyword>
<dbReference type="PROSITE" id="PS51186">
    <property type="entry name" value="GNAT"/>
    <property type="match status" value="1"/>
</dbReference>